<dbReference type="EnsemblMetazoa" id="XM_020000188.1">
    <property type="protein sequence ID" value="XP_019855747.1"/>
    <property type="gene ID" value="LOC109584430"/>
</dbReference>
<organism evidence="2 3">
    <name type="scientific">Amphimedon queenslandica</name>
    <name type="common">Sponge</name>
    <dbReference type="NCBI Taxonomy" id="400682"/>
    <lineage>
        <taxon>Eukaryota</taxon>
        <taxon>Metazoa</taxon>
        <taxon>Porifera</taxon>
        <taxon>Demospongiae</taxon>
        <taxon>Heteroscleromorpha</taxon>
        <taxon>Haplosclerida</taxon>
        <taxon>Niphatidae</taxon>
        <taxon>Amphimedon</taxon>
    </lineage>
</organism>
<proteinExistence type="predicted"/>
<dbReference type="KEGG" id="aqu:109584430"/>
<name>A0AAN0JG32_AMPQE</name>
<reference evidence="3" key="1">
    <citation type="journal article" date="2010" name="Nature">
        <title>The Amphimedon queenslandica genome and the evolution of animal complexity.</title>
        <authorList>
            <person name="Srivastava M."/>
            <person name="Simakov O."/>
            <person name="Chapman J."/>
            <person name="Fahey B."/>
            <person name="Gauthier M.E."/>
            <person name="Mitros T."/>
            <person name="Richards G.S."/>
            <person name="Conaco C."/>
            <person name="Dacre M."/>
            <person name="Hellsten U."/>
            <person name="Larroux C."/>
            <person name="Putnam N.H."/>
            <person name="Stanke M."/>
            <person name="Adamska M."/>
            <person name="Darling A."/>
            <person name="Degnan S.M."/>
            <person name="Oakley T.H."/>
            <person name="Plachetzki D.C."/>
            <person name="Zhai Y."/>
            <person name="Adamski M."/>
            <person name="Calcino A."/>
            <person name="Cummins S.F."/>
            <person name="Goodstein D.M."/>
            <person name="Harris C."/>
            <person name="Jackson D.J."/>
            <person name="Leys S.P."/>
            <person name="Shu S."/>
            <person name="Woodcroft B.J."/>
            <person name="Vervoort M."/>
            <person name="Kosik K.S."/>
            <person name="Manning G."/>
            <person name="Degnan B.M."/>
            <person name="Rokhsar D.S."/>
        </authorList>
    </citation>
    <scope>NUCLEOTIDE SEQUENCE [LARGE SCALE GENOMIC DNA]</scope>
</reference>
<dbReference type="RefSeq" id="XP_019855747.1">
    <property type="nucleotide sequence ID" value="XM_020000188.1"/>
</dbReference>
<evidence type="ECO:0008006" key="4">
    <source>
        <dbReference type="Google" id="ProtNLM"/>
    </source>
</evidence>
<protein>
    <recommendedName>
        <fullName evidence="4">Fibronectin type-III domain-containing protein</fullName>
    </recommendedName>
</protein>
<keyword evidence="1" id="KW-0472">Membrane</keyword>
<keyword evidence="1" id="KW-1133">Transmembrane helix</keyword>
<dbReference type="GeneID" id="109584430"/>
<keyword evidence="3" id="KW-1185">Reference proteome</keyword>
<evidence type="ECO:0000256" key="1">
    <source>
        <dbReference type="SAM" id="Phobius"/>
    </source>
</evidence>
<sequence>MTSTGVIDWNISYVALGSCDQNLINVKSEIFNAATTDNAIEYYGYNFTHNADNNSSSLTFYLNTSESVSVTCRNGDKGDGATLVIPDAGYVKALINLTTDFNASGVTLHWEDIGNNCDSTVYNVAIYDNTSTSVLIHNTSDTTLHINSSDLLKNVTYTYTVKRCQHCSISKPFTLAPIEVMSVTIATTNTSDPCKNDSCCVNVTLNIILESSDMCLKHPSQNYSISYNSNTEDKPVTFKINETKWTGSLKHNETYCFIVTPMNDFITGEPINNDTMITEYQCKSPGNGNNGSNGGGGGWGIGCILIIIFGIIIGPIFVITIIIIIIYFLCKKRNQARRNNN</sequence>
<accession>A0AAN0JG32</accession>
<feature type="transmembrane region" description="Helical" evidence="1">
    <location>
        <begin position="299"/>
        <end position="329"/>
    </location>
</feature>
<dbReference type="SUPFAM" id="SSF49265">
    <property type="entry name" value="Fibronectin type III"/>
    <property type="match status" value="1"/>
</dbReference>
<evidence type="ECO:0000313" key="3">
    <source>
        <dbReference type="Proteomes" id="UP000007879"/>
    </source>
</evidence>
<keyword evidence="1" id="KW-0812">Transmembrane</keyword>
<dbReference type="InterPro" id="IPR036116">
    <property type="entry name" value="FN3_sf"/>
</dbReference>
<evidence type="ECO:0000313" key="2">
    <source>
        <dbReference type="EnsemblMetazoa" id="XP_019855747.1"/>
    </source>
</evidence>
<reference evidence="2" key="2">
    <citation type="submission" date="2024-06" db="UniProtKB">
        <authorList>
            <consortium name="EnsemblMetazoa"/>
        </authorList>
    </citation>
    <scope>IDENTIFICATION</scope>
</reference>
<dbReference type="Proteomes" id="UP000007879">
    <property type="component" value="Unassembled WGS sequence"/>
</dbReference>
<dbReference type="AlphaFoldDB" id="A0AAN0JG32"/>